<dbReference type="Proteomes" id="UP000193040">
    <property type="component" value="Unassembled WGS sequence"/>
</dbReference>
<feature type="transmembrane region" description="Helical" evidence="1">
    <location>
        <begin position="177"/>
        <end position="196"/>
    </location>
</feature>
<evidence type="ECO:0008006" key="4">
    <source>
        <dbReference type="Google" id="ProtNLM"/>
    </source>
</evidence>
<comment type="caution">
    <text evidence="2">The sequence shown here is derived from an EMBL/GenBank/DDBJ whole genome shotgun (WGS) entry which is preliminary data.</text>
</comment>
<dbReference type="Pfam" id="PF07077">
    <property type="entry name" value="DUF1345"/>
    <property type="match status" value="1"/>
</dbReference>
<organism evidence="2 3">
    <name type="scientific">Mycobacterium simiae</name>
    <name type="common">Mycobacterium habana</name>
    <dbReference type="NCBI Taxonomy" id="1784"/>
    <lineage>
        <taxon>Bacteria</taxon>
        <taxon>Bacillati</taxon>
        <taxon>Actinomycetota</taxon>
        <taxon>Actinomycetes</taxon>
        <taxon>Mycobacteriales</taxon>
        <taxon>Mycobacteriaceae</taxon>
        <taxon>Mycobacterium</taxon>
        <taxon>Mycobacterium simiae complex</taxon>
    </lineage>
</organism>
<feature type="transmembrane region" description="Helical" evidence="1">
    <location>
        <begin position="77"/>
        <end position="99"/>
    </location>
</feature>
<feature type="transmembrane region" description="Helical" evidence="1">
    <location>
        <begin position="257"/>
        <end position="279"/>
    </location>
</feature>
<feature type="transmembrane region" description="Helical" evidence="1">
    <location>
        <begin position="105"/>
        <end position="123"/>
    </location>
</feature>
<evidence type="ECO:0000256" key="1">
    <source>
        <dbReference type="SAM" id="Phobius"/>
    </source>
</evidence>
<dbReference type="EMBL" id="MZZM01000006">
    <property type="protein sequence ID" value="ORJ63844.1"/>
    <property type="molecule type" value="Genomic_DNA"/>
</dbReference>
<dbReference type="InterPro" id="IPR009781">
    <property type="entry name" value="DUF1345"/>
</dbReference>
<evidence type="ECO:0000313" key="2">
    <source>
        <dbReference type="EMBL" id="ORJ63844.1"/>
    </source>
</evidence>
<keyword evidence="1" id="KW-1133">Transmembrane helix</keyword>
<accession>A0A1X0YFV3</accession>
<name>A0A1X0YFV3_MYCSI</name>
<dbReference type="STRING" id="1784.VC42_07110"/>
<keyword evidence="1" id="KW-0812">Transmembrane</keyword>
<keyword evidence="3" id="KW-1185">Reference proteome</keyword>
<protein>
    <recommendedName>
        <fullName evidence="4">DUF1345 domain-containing protein</fullName>
    </recommendedName>
</protein>
<keyword evidence="1" id="KW-0472">Membrane</keyword>
<reference evidence="2 3" key="1">
    <citation type="submission" date="2017-03" db="EMBL/GenBank/DDBJ databases">
        <title>Genomic insights into Mycobacterium simiae human colonization.</title>
        <authorList>
            <person name="Steffani J.L."/>
            <person name="Brunck M.E."/>
            <person name="Cruz E."/>
            <person name="Montiel R."/>
            <person name="Barona F."/>
        </authorList>
    </citation>
    <scope>NUCLEOTIDE SEQUENCE [LARGE SCALE GENOMIC DNA]</scope>
    <source>
        <strain evidence="2 3">MsiGto</strain>
    </source>
</reference>
<gene>
    <name evidence="2" type="ORF">B5M45_04715</name>
</gene>
<sequence>MGESSKFSSGVTRAPAYRRSSRSGWAVAGESGEPCAPIGKLDRTNFTARQQARCTSGSSEWLGRIVASWRKSFRDTVAVRITLAVLLGIGVAIVVGNAAGWRFALAGWVAAAGLYVGWTQLLFYRMDADQTRVWATREDPTRWLADAVILSASIASLGGVGYLVAAASRSGTESLQAAVVGILTVAASWLAVHTLFTGHYARLYYSGDPGGIDFHDQEPPRFRDFAYVAFTVGMTYQVSDTEINLTSIRGTVLRHALISYLLGAVVLAVTVNLIAGLGAKV</sequence>
<dbReference type="AlphaFoldDB" id="A0A1X0YFV3"/>
<feature type="transmembrane region" description="Helical" evidence="1">
    <location>
        <begin position="143"/>
        <end position="165"/>
    </location>
</feature>
<proteinExistence type="predicted"/>
<evidence type="ECO:0000313" key="3">
    <source>
        <dbReference type="Proteomes" id="UP000193040"/>
    </source>
</evidence>